<dbReference type="AlphaFoldDB" id="A0A556A8B2"/>
<sequence>MIVLAELLAGLGLLFVGLRLISHHLQQTTGRRMRRLLQSATRSAWLGFAAGTGVGAATQSSNAVTLIAGNLVRSGTLTVRDAVPVVAGANVGTAALVFLASVDLHLIVLYLVALIGLGYQLRFDRHPSRRDWIGAGLGLALLFLGLDFIKSAPHRLDPVLLGALLQGMPPLLAFVVGLAVATVTQSASTATILAVAAMQAGFVGLNDGIWLVLGANIGSGAAVMIAGSGLTGSGRQLCLTQVAIKIAGSALVALGWLAAWLALPQPPDAWLAAHIGANPAPALSILFLLLQLSGGLAVTAARGPVQRRLERLSPPTTEERESRPRYIDEHAMDDPLTAVELATLERDRLIRLLPQLLPDLDHAGYAPAARRAQQHGNTTVAVETEAFVVELIDRHLQHDDLHAALHLQNSLATLQSLQQTLFAFAEAVDAFAGPRPALVFTLSESLRTLTLLLTDAVEASPADAADFALLAQLTGDRGDMLERLRRDLAASRHDAELIRRVLAVAGLFERAVWLLGRLAAAVGPDTRAAA</sequence>
<dbReference type="Proteomes" id="UP000318405">
    <property type="component" value="Unassembled WGS sequence"/>
</dbReference>
<feature type="transmembrane region" description="Helical" evidence="6">
    <location>
        <begin position="94"/>
        <end position="119"/>
    </location>
</feature>
<dbReference type="NCBIfam" id="NF037997">
    <property type="entry name" value="Na_Pi_symport"/>
    <property type="match status" value="1"/>
</dbReference>
<evidence type="ECO:0000256" key="6">
    <source>
        <dbReference type="SAM" id="Phobius"/>
    </source>
</evidence>
<keyword evidence="5 6" id="KW-0472">Membrane</keyword>
<keyword evidence="3 6" id="KW-0812">Transmembrane</keyword>
<comment type="subcellular location">
    <subcellularLocation>
        <location evidence="1">Cell membrane</location>
        <topology evidence="1">Multi-pass membrane protein</topology>
    </subcellularLocation>
</comment>
<comment type="caution">
    <text evidence="7">The sequence shown here is derived from an EMBL/GenBank/DDBJ whole genome shotgun (WGS) entry which is preliminary data.</text>
</comment>
<feature type="transmembrane region" description="Helical" evidence="6">
    <location>
        <begin position="209"/>
        <end position="230"/>
    </location>
</feature>
<dbReference type="OrthoDB" id="5786928at2"/>
<evidence type="ECO:0000256" key="2">
    <source>
        <dbReference type="ARBA" id="ARBA00022475"/>
    </source>
</evidence>
<evidence type="ECO:0000313" key="8">
    <source>
        <dbReference type="Proteomes" id="UP000318405"/>
    </source>
</evidence>
<keyword evidence="8" id="KW-1185">Reference proteome</keyword>
<feature type="transmembrane region" description="Helical" evidence="6">
    <location>
        <begin position="242"/>
        <end position="262"/>
    </location>
</feature>
<keyword evidence="4 6" id="KW-1133">Transmembrane helix</keyword>
<feature type="transmembrane region" description="Helical" evidence="6">
    <location>
        <begin position="161"/>
        <end position="180"/>
    </location>
</feature>
<gene>
    <name evidence="7" type="ORF">FOZ76_26325</name>
</gene>
<evidence type="ECO:0000256" key="1">
    <source>
        <dbReference type="ARBA" id="ARBA00004651"/>
    </source>
</evidence>
<reference evidence="7 8" key="1">
    <citation type="submission" date="2019-07" db="EMBL/GenBank/DDBJ databases">
        <title>Qingshengfaniella alkalisoli gen. nov., sp. nov., isolated from saline soil.</title>
        <authorList>
            <person name="Xu L."/>
            <person name="Huang X.-X."/>
            <person name="Sun J.-Q."/>
        </authorList>
    </citation>
    <scope>NUCLEOTIDE SEQUENCE [LARGE SCALE GENOMIC DNA]</scope>
    <source>
        <strain evidence="7 8">DSM 27279</strain>
    </source>
</reference>
<dbReference type="GO" id="GO:0005886">
    <property type="term" value="C:plasma membrane"/>
    <property type="evidence" value="ECO:0007669"/>
    <property type="project" value="UniProtKB-SubCell"/>
</dbReference>
<dbReference type="PANTHER" id="PTHR10010:SF46">
    <property type="entry name" value="SODIUM-DEPENDENT PHOSPHATE TRANSPORT PROTEIN 2B"/>
    <property type="match status" value="1"/>
</dbReference>
<dbReference type="EMBL" id="VLTJ01000042">
    <property type="protein sequence ID" value="TSH89128.1"/>
    <property type="molecule type" value="Genomic_DNA"/>
</dbReference>
<proteinExistence type="predicted"/>
<dbReference type="RefSeq" id="WP_143951243.1">
    <property type="nucleotide sequence ID" value="NZ_BAABMB010000005.1"/>
</dbReference>
<name>A0A556A8B2_9BURK</name>
<organism evidence="7 8">
    <name type="scientific">Verticiella sediminum</name>
    <dbReference type="NCBI Taxonomy" id="1247510"/>
    <lineage>
        <taxon>Bacteria</taxon>
        <taxon>Pseudomonadati</taxon>
        <taxon>Pseudomonadota</taxon>
        <taxon>Betaproteobacteria</taxon>
        <taxon>Burkholderiales</taxon>
        <taxon>Alcaligenaceae</taxon>
        <taxon>Verticiella</taxon>
    </lineage>
</organism>
<feature type="transmembrane region" description="Helical" evidence="6">
    <location>
        <begin position="282"/>
        <end position="301"/>
    </location>
</feature>
<dbReference type="GO" id="GO:0005436">
    <property type="term" value="F:sodium:phosphate symporter activity"/>
    <property type="evidence" value="ECO:0007669"/>
    <property type="project" value="InterPro"/>
</dbReference>
<dbReference type="InterPro" id="IPR003841">
    <property type="entry name" value="Na/Pi_transpt"/>
</dbReference>
<evidence type="ECO:0000256" key="5">
    <source>
        <dbReference type="ARBA" id="ARBA00023136"/>
    </source>
</evidence>
<evidence type="ECO:0000256" key="3">
    <source>
        <dbReference type="ARBA" id="ARBA00022692"/>
    </source>
</evidence>
<feature type="transmembrane region" description="Helical" evidence="6">
    <location>
        <begin position="187"/>
        <end position="203"/>
    </location>
</feature>
<evidence type="ECO:0000313" key="7">
    <source>
        <dbReference type="EMBL" id="TSH89128.1"/>
    </source>
</evidence>
<accession>A0A556A8B2</accession>
<keyword evidence="2" id="KW-1003">Cell membrane</keyword>
<feature type="transmembrane region" description="Helical" evidence="6">
    <location>
        <begin position="131"/>
        <end position="149"/>
    </location>
</feature>
<protein>
    <submittedName>
        <fullName evidence="7">Na/Pi cotransporter family protein</fullName>
    </submittedName>
</protein>
<dbReference type="Pfam" id="PF02690">
    <property type="entry name" value="Na_Pi_cotrans"/>
    <property type="match status" value="2"/>
</dbReference>
<evidence type="ECO:0000256" key="4">
    <source>
        <dbReference type="ARBA" id="ARBA00022989"/>
    </source>
</evidence>
<dbReference type="GO" id="GO:0044341">
    <property type="term" value="P:sodium-dependent phosphate transport"/>
    <property type="evidence" value="ECO:0007669"/>
    <property type="project" value="InterPro"/>
</dbReference>
<dbReference type="PANTHER" id="PTHR10010">
    <property type="entry name" value="SOLUTE CARRIER FAMILY 34 SODIUM PHOSPHATE , MEMBER 2-RELATED"/>
    <property type="match status" value="1"/>
</dbReference>